<feature type="compositionally biased region" description="Pro residues" evidence="4">
    <location>
        <begin position="356"/>
        <end position="365"/>
    </location>
</feature>
<evidence type="ECO:0000256" key="4">
    <source>
        <dbReference type="SAM" id="MobiDB-lite"/>
    </source>
</evidence>
<feature type="domain" description="HTH lacI-type" evidence="5">
    <location>
        <begin position="5"/>
        <end position="59"/>
    </location>
</feature>
<dbReference type="SUPFAM" id="SSF47413">
    <property type="entry name" value="lambda repressor-like DNA-binding domains"/>
    <property type="match status" value="1"/>
</dbReference>
<evidence type="ECO:0000256" key="1">
    <source>
        <dbReference type="ARBA" id="ARBA00023015"/>
    </source>
</evidence>
<dbReference type="CDD" id="cd06267">
    <property type="entry name" value="PBP1_LacI_sugar_binding-like"/>
    <property type="match status" value="1"/>
</dbReference>
<feature type="compositionally biased region" description="Low complexity" evidence="4">
    <location>
        <begin position="345"/>
        <end position="355"/>
    </location>
</feature>
<evidence type="ECO:0000256" key="2">
    <source>
        <dbReference type="ARBA" id="ARBA00023125"/>
    </source>
</evidence>
<dbReference type="Pfam" id="PF13377">
    <property type="entry name" value="Peripla_BP_3"/>
    <property type="match status" value="1"/>
</dbReference>
<dbReference type="Pfam" id="PF00356">
    <property type="entry name" value="LacI"/>
    <property type="match status" value="1"/>
</dbReference>
<gene>
    <name evidence="6" type="ORF">CP972_29950</name>
</gene>
<feature type="compositionally biased region" description="Low complexity" evidence="4">
    <location>
        <begin position="385"/>
        <end position="395"/>
    </location>
</feature>
<accession>A0ABX6B4S0</accession>
<name>A0ABX6B4S0_9ACTN</name>
<dbReference type="Proteomes" id="UP000326041">
    <property type="component" value="Chromosome"/>
</dbReference>
<dbReference type="PANTHER" id="PTHR30146">
    <property type="entry name" value="LACI-RELATED TRANSCRIPTIONAL REPRESSOR"/>
    <property type="match status" value="1"/>
</dbReference>
<keyword evidence="2" id="KW-0238">DNA-binding</keyword>
<dbReference type="GeneID" id="95538705"/>
<keyword evidence="7" id="KW-1185">Reference proteome</keyword>
<dbReference type="PROSITE" id="PS50932">
    <property type="entry name" value="HTH_LACI_2"/>
    <property type="match status" value="1"/>
</dbReference>
<dbReference type="EMBL" id="CP023697">
    <property type="protein sequence ID" value="QEV09272.1"/>
    <property type="molecule type" value="Genomic_DNA"/>
</dbReference>
<dbReference type="Gene3D" id="1.10.260.40">
    <property type="entry name" value="lambda repressor-like DNA-binding domains"/>
    <property type="match status" value="1"/>
</dbReference>
<dbReference type="RefSeq" id="WP_150475566.1">
    <property type="nucleotide sequence ID" value="NZ_CP023697.1"/>
</dbReference>
<dbReference type="Gene3D" id="3.40.50.2300">
    <property type="match status" value="2"/>
</dbReference>
<sequence length="403" mass="41737">MRAGIGLREVAERAGVSMRTVSNVVRGTGRFSEVTRVRVLRAVDELGYRPNTAARRLRTGRSGVLLLAVPELTMPYFAELAGHLLRQAAAHGCTLLVEATGGRPRTELDLALGRTDPLVDGVILSPLALDDRAAARAAARTPLVLLGERVHDLPCPHVTIDNTGAAREATEHLLARGRRRIAAVGRQTGPHAATSATRLTGYRQALGQAGIAYDETLAPAVAAYHRADGADAVRALLDLPEPPDAVLCFADAMAQGALHAVRERGLTTPDDVAVVGFDDIEEARYSAPPLTTVAPDKAEIARLAVTALLERIDDRSGDPLGVPDGERPGPPLLTAGHRLVVRASSGPRTAGRAGPPAVPAAPAPPGAAGAPAPAATPAPPPPSAPTRSTAGAGRTPRPPAPTR</sequence>
<proteinExistence type="predicted"/>
<keyword evidence="1" id="KW-0805">Transcription regulation</keyword>
<evidence type="ECO:0000313" key="7">
    <source>
        <dbReference type="Proteomes" id="UP000326041"/>
    </source>
</evidence>
<dbReference type="InterPro" id="IPR000843">
    <property type="entry name" value="HTH_LacI"/>
</dbReference>
<organism evidence="6 7">
    <name type="scientific">Streptomyces prasinus</name>
    <dbReference type="NCBI Taxonomy" id="67345"/>
    <lineage>
        <taxon>Bacteria</taxon>
        <taxon>Bacillati</taxon>
        <taxon>Actinomycetota</taxon>
        <taxon>Actinomycetes</taxon>
        <taxon>Kitasatosporales</taxon>
        <taxon>Streptomycetaceae</taxon>
        <taxon>Streptomyces</taxon>
    </lineage>
</organism>
<reference evidence="6 7" key="1">
    <citation type="submission" date="2017-09" db="EMBL/GenBank/DDBJ databases">
        <authorList>
            <person name="Lee N."/>
            <person name="Cho B.-K."/>
        </authorList>
    </citation>
    <scope>NUCLEOTIDE SEQUENCE [LARGE SCALE GENOMIC DNA]</scope>
    <source>
        <strain evidence="6 7">ATCC 13879</strain>
    </source>
</reference>
<evidence type="ECO:0000259" key="5">
    <source>
        <dbReference type="PROSITE" id="PS50932"/>
    </source>
</evidence>
<dbReference type="SMART" id="SM00354">
    <property type="entry name" value="HTH_LACI"/>
    <property type="match status" value="1"/>
</dbReference>
<dbReference type="SUPFAM" id="SSF53822">
    <property type="entry name" value="Periplasmic binding protein-like I"/>
    <property type="match status" value="1"/>
</dbReference>
<feature type="compositionally biased region" description="Pro residues" evidence="4">
    <location>
        <begin position="374"/>
        <end position="384"/>
    </location>
</feature>
<protein>
    <submittedName>
        <fullName evidence="6">LacI family transcriptional regulator</fullName>
    </submittedName>
</protein>
<feature type="region of interest" description="Disordered" evidence="4">
    <location>
        <begin position="314"/>
        <end position="403"/>
    </location>
</feature>
<dbReference type="PANTHER" id="PTHR30146:SF153">
    <property type="entry name" value="LACTOSE OPERON REPRESSOR"/>
    <property type="match status" value="1"/>
</dbReference>
<dbReference type="PROSITE" id="PS00356">
    <property type="entry name" value="HTH_LACI_1"/>
    <property type="match status" value="1"/>
</dbReference>
<evidence type="ECO:0000313" key="6">
    <source>
        <dbReference type="EMBL" id="QEV09272.1"/>
    </source>
</evidence>
<dbReference type="CDD" id="cd01392">
    <property type="entry name" value="HTH_LacI"/>
    <property type="match status" value="1"/>
</dbReference>
<dbReference type="InterPro" id="IPR028082">
    <property type="entry name" value="Peripla_BP_I"/>
</dbReference>
<dbReference type="InterPro" id="IPR046335">
    <property type="entry name" value="LacI/GalR-like_sensor"/>
</dbReference>
<evidence type="ECO:0000256" key="3">
    <source>
        <dbReference type="ARBA" id="ARBA00023163"/>
    </source>
</evidence>
<dbReference type="InterPro" id="IPR010982">
    <property type="entry name" value="Lambda_DNA-bd_dom_sf"/>
</dbReference>
<keyword evidence="3" id="KW-0804">Transcription</keyword>